<dbReference type="InterPro" id="IPR013598">
    <property type="entry name" value="Exportin-1/Importin-b-like"/>
</dbReference>
<dbReference type="GO" id="GO:0005829">
    <property type="term" value="C:cytosol"/>
    <property type="evidence" value="ECO:0007669"/>
    <property type="project" value="TreeGrafter"/>
</dbReference>
<dbReference type="GeneID" id="106164640"/>
<evidence type="ECO:0000256" key="2">
    <source>
        <dbReference type="ARBA" id="ARBA00004496"/>
    </source>
</evidence>
<evidence type="ECO:0000256" key="4">
    <source>
        <dbReference type="ARBA" id="ARBA00022448"/>
    </source>
</evidence>
<comment type="subcellular location">
    <subcellularLocation>
        <location evidence="2">Cytoplasm</location>
    </subcellularLocation>
    <subcellularLocation>
        <location evidence="1">Nucleus</location>
    </subcellularLocation>
</comment>
<evidence type="ECO:0000256" key="1">
    <source>
        <dbReference type="ARBA" id="ARBA00004123"/>
    </source>
</evidence>
<dbReference type="FunFam" id="1.25.10.10:FF:000053">
    <property type="entry name" value="Importin 7"/>
    <property type="match status" value="1"/>
</dbReference>
<dbReference type="PROSITE" id="PS50166">
    <property type="entry name" value="IMPORTIN_B_NT"/>
    <property type="match status" value="1"/>
</dbReference>
<evidence type="ECO:0000256" key="8">
    <source>
        <dbReference type="SAM" id="MobiDB-lite"/>
    </source>
</evidence>
<dbReference type="Pfam" id="PF25758">
    <property type="entry name" value="TPR_IPO11"/>
    <property type="match status" value="1"/>
</dbReference>
<dbReference type="InParanoid" id="A0A1S3IKM7"/>
<evidence type="ECO:0000313" key="10">
    <source>
        <dbReference type="Proteomes" id="UP000085678"/>
    </source>
</evidence>
<keyword evidence="5" id="KW-0963">Cytoplasm</keyword>
<protein>
    <submittedName>
        <fullName evidence="11">Importin-7</fullName>
    </submittedName>
</protein>
<keyword evidence="6" id="KW-0653">Protein transport</keyword>
<feature type="compositionally biased region" description="Acidic residues" evidence="8">
    <location>
        <begin position="882"/>
        <end position="911"/>
    </location>
</feature>
<accession>A0A1S3IKM7</accession>
<feature type="compositionally biased region" description="Acidic residues" evidence="8">
    <location>
        <begin position="922"/>
        <end position="938"/>
    </location>
</feature>
<gene>
    <name evidence="11" type="primary">LOC106164640</name>
</gene>
<dbReference type="Proteomes" id="UP000085678">
    <property type="component" value="Unplaced"/>
</dbReference>
<dbReference type="GO" id="GO:0005635">
    <property type="term" value="C:nuclear envelope"/>
    <property type="evidence" value="ECO:0007669"/>
    <property type="project" value="TreeGrafter"/>
</dbReference>
<comment type="similarity">
    <text evidence="3">Belongs to the importin beta family.</text>
</comment>
<keyword evidence="7" id="KW-0539">Nucleus</keyword>
<dbReference type="FunCoup" id="A0A1S3IKM7">
    <property type="interactions" value="3170"/>
</dbReference>
<reference evidence="11" key="1">
    <citation type="submission" date="2025-08" db="UniProtKB">
        <authorList>
            <consortium name="RefSeq"/>
        </authorList>
    </citation>
    <scope>IDENTIFICATION</scope>
    <source>
        <tissue evidence="11">Gonads</tissue>
    </source>
</reference>
<evidence type="ECO:0000259" key="9">
    <source>
        <dbReference type="PROSITE" id="PS50166"/>
    </source>
</evidence>
<dbReference type="PANTHER" id="PTHR10997">
    <property type="entry name" value="IMPORTIN-7, 8, 11"/>
    <property type="match status" value="1"/>
</dbReference>
<dbReference type="AlphaFoldDB" id="A0A1S3IKM7"/>
<dbReference type="GO" id="GO:0031267">
    <property type="term" value="F:small GTPase binding"/>
    <property type="evidence" value="ECO:0007669"/>
    <property type="project" value="InterPro"/>
</dbReference>
<dbReference type="InterPro" id="IPR016024">
    <property type="entry name" value="ARM-type_fold"/>
</dbReference>
<organism evidence="10 11">
    <name type="scientific">Lingula anatina</name>
    <name type="common">Brachiopod</name>
    <name type="synonym">Lingula unguis</name>
    <dbReference type="NCBI Taxonomy" id="7574"/>
    <lineage>
        <taxon>Eukaryota</taxon>
        <taxon>Metazoa</taxon>
        <taxon>Spiralia</taxon>
        <taxon>Lophotrochozoa</taxon>
        <taxon>Brachiopoda</taxon>
        <taxon>Linguliformea</taxon>
        <taxon>Lingulata</taxon>
        <taxon>Lingulida</taxon>
        <taxon>Linguloidea</taxon>
        <taxon>Lingulidae</taxon>
        <taxon>Lingula</taxon>
    </lineage>
</organism>
<evidence type="ECO:0000256" key="7">
    <source>
        <dbReference type="ARBA" id="ARBA00023242"/>
    </source>
</evidence>
<proteinExistence type="inferred from homology"/>
<keyword evidence="4" id="KW-0813">Transport</keyword>
<dbReference type="KEGG" id="lak:106164640"/>
<dbReference type="Pfam" id="PF03810">
    <property type="entry name" value="IBN_N"/>
    <property type="match status" value="1"/>
</dbReference>
<dbReference type="OrthoDB" id="760868at2759"/>
<evidence type="ECO:0000256" key="6">
    <source>
        <dbReference type="ARBA" id="ARBA00022927"/>
    </source>
</evidence>
<dbReference type="PANTHER" id="PTHR10997:SF18">
    <property type="entry name" value="D-IMPORTIN 7_RANBP7"/>
    <property type="match status" value="1"/>
</dbReference>
<dbReference type="GO" id="GO:0006606">
    <property type="term" value="P:protein import into nucleus"/>
    <property type="evidence" value="ECO:0007669"/>
    <property type="project" value="TreeGrafter"/>
</dbReference>
<dbReference type="STRING" id="7574.A0A1S3IKM7"/>
<feature type="compositionally biased region" description="Basic and acidic residues" evidence="8">
    <location>
        <begin position="912"/>
        <end position="921"/>
    </location>
</feature>
<feature type="domain" description="Importin N-terminal" evidence="9">
    <location>
        <begin position="22"/>
        <end position="102"/>
    </location>
</feature>
<evidence type="ECO:0000256" key="3">
    <source>
        <dbReference type="ARBA" id="ARBA00007991"/>
    </source>
</evidence>
<sequence>MDVNKLVDVLRATLDPTQREQAEQQLNEVHKIIGFAPILLQVVMSDQLDMPVKQAGAIYLKNMIMQFWHEREAEFPGDPVPFNIHDNDKQPIRDNIVEAVIHASDPIRVQLAICVSNIIKHDFPGRWPNVADKVAMYIQSDNHQTWMGALLCLYQLIKTYEYKKSDERVPLTQAMHVLLPLIYQRCLQLLPDQSELSVLIQKQILKCFHALIQYCLPLDLITKEAFTQWMELFRQIVERSVPEATLQIDEEERPELAWWKCKKWACHIITRLFERYGSPGNVQAEYNKFAEWYLKSFSAGIIQVVLKVLDQYRQKQYVSPRVLLHCLNYLDQGVSHAFSWKFMKPHMQTLVREVLFPLLCHSDEDEELWTTDPHEYIRTKYDVFEEFLSPSTAAQTLLHSAASKRKEILQKTMGFCMQMLSTGTEPRQKDGVLHIIGALADVLLKKKIYKDQVELMLANHVFPEFESPCGFLRARACWVLHYFCEVKFKDDANLARGLDLCRTCLCTDKELPVRVEAAIALQMLITNQEKAEDMVKPHVKPIILELLNVIRETENDDMTSVMQKMVCTFVEEVAPLAVEVTTHLAQTFQQVVDSDSDEGSDEKAIAAMGILNTLETILNVMEEQKEILNQLEGIVLNVIGLIFQQNMIEFYEEVLSLVYMLTCTQISQHLWQVFYMVYEIFQKDGFDYFTDMMPALHNYVTVDPQAFLANPKHLEIIYNMCKTVMTGDAGEDAECHAAKLLEVILLQYKGQVDPVVPSFVELALERLTRKVRTSELRTMCLQVVIAALYYNPQALLDMLDKMRLPNITDSITAQFVKQWLHDCDCFLGLHDRKISVLGLCTLMDTPSTRPAAINENASQILPSALLLFAGLKRAYASRAAAENEEGDDEDEEYEEDELGSDEDEIDEEGAEYLEKLERSANGDDDSDDEYDDEAEETALESYRTPLDDDDCTVDEYQVFKTVLQSLQSRDPSWYSSLTSQLTQEQQQELNEVFTYAEQRKAVQDSKKIEKSGGYVFANVSVPTNFNFG</sequence>
<dbReference type="Gene3D" id="1.25.10.10">
    <property type="entry name" value="Leucine-rich Repeat Variant"/>
    <property type="match status" value="1"/>
</dbReference>
<dbReference type="SMART" id="SM00913">
    <property type="entry name" value="IBN_N"/>
    <property type="match status" value="1"/>
</dbReference>
<dbReference type="InterPro" id="IPR001494">
    <property type="entry name" value="Importin-beta_N"/>
</dbReference>
<dbReference type="InterPro" id="IPR058669">
    <property type="entry name" value="TPR_IPO7/11-like"/>
</dbReference>
<dbReference type="RefSeq" id="XP_013398069.1">
    <property type="nucleotide sequence ID" value="XM_013542615.1"/>
</dbReference>
<dbReference type="SUPFAM" id="SSF48371">
    <property type="entry name" value="ARM repeat"/>
    <property type="match status" value="1"/>
</dbReference>
<dbReference type="InterPro" id="IPR011989">
    <property type="entry name" value="ARM-like"/>
</dbReference>
<dbReference type="Pfam" id="PF08389">
    <property type="entry name" value="Xpo1"/>
    <property type="match status" value="1"/>
</dbReference>
<evidence type="ECO:0000313" key="11">
    <source>
        <dbReference type="RefSeq" id="XP_013398069.1"/>
    </source>
</evidence>
<evidence type="ECO:0000256" key="5">
    <source>
        <dbReference type="ARBA" id="ARBA00022490"/>
    </source>
</evidence>
<feature type="region of interest" description="Disordered" evidence="8">
    <location>
        <begin position="879"/>
        <end position="948"/>
    </location>
</feature>
<name>A0A1S3IKM7_LINAN</name>
<keyword evidence="10" id="KW-1185">Reference proteome</keyword>